<comment type="caution">
    <text evidence="2">The sequence shown here is derived from an EMBL/GenBank/DDBJ whole genome shotgun (WGS) entry which is preliminary data.</text>
</comment>
<organism evidence="2 3">
    <name type="scientific">Syncephalastrum racemosum</name>
    <name type="common">Filamentous fungus</name>
    <dbReference type="NCBI Taxonomy" id="13706"/>
    <lineage>
        <taxon>Eukaryota</taxon>
        <taxon>Fungi</taxon>
        <taxon>Fungi incertae sedis</taxon>
        <taxon>Mucoromycota</taxon>
        <taxon>Mucoromycotina</taxon>
        <taxon>Mucoromycetes</taxon>
        <taxon>Mucorales</taxon>
        <taxon>Syncephalastraceae</taxon>
        <taxon>Syncephalastrum</taxon>
    </lineage>
</organism>
<evidence type="ECO:0000256" key="1">
    <source>
        <dbReference type="SAM" id="Phobius"/>
    </source>
</evidence>
<keyword evidence="3" id="KW-1185">Reference proteome</keyword>
<keyword evidence="1" id="KW-0812">Transmembrane</keyword>
<protein>
    <submittedName>
        <fullName evidence="2">Uncharacterized protein</fullName>
    </submittedName>
</protein>
<evidence type="ECO:0000313" key="3">
    <source>
        <dbReference type="Proteomes" id="UP000242180"/>
    </source>
</evidence>
<evidence type="ECO:0000313" key="2">
    <source>
        <dbReference type="EMBL" id="ORY90978.1"/>
    </source>
</evidence>
<gene>
    <name evidence="2" type="ORF">BCR43DRAFT_498289</name>
</gene>
<reference evidence="2 3" key="1">
    <citation type="submission" date="2016-07" db="EMBL/GenBank/DDBJ databases">
        <title>Pervasive Adenine N6-methylation of Active Genes in Fungi.</title>
        <authorList>
            <consortium name="DOE Joint Genome Institute"/>
            <person name="Mondo S.J."/>
            <person name="Dannebaum R.O."/>
            <person name="Kuo R.C."/>
            <person name="Labutti K."/>
            <person name="Haridas S."/>
            <person name="Kuo A."/>
            <person name="Salamov A."/>
            <person name="Ahrendt S.R."/>
            <person name="Lipzen A."/>
            <person name="Sullivan W."/>
            <person name="Andreopoulos W.B."/>
            <person name="Clum A."/>
            <person name="Lindquist E."/>
            <person name="Daum C."/>
            <person name="Ramamoorthy G.K."/>
            <person name="Gryganskyi A."/>
            <person name="Culley D."/>
            <person name="Magnuson J.K."/>
            <person name="James T.Y."/>
            <person name="O'Malley M.A."/>
            <person name="Stajich J.E."/>
            <person name="Spatafora J.W."/>
            <person name="Visel A."/>
            <person name="Grigoriev I.V."/>
        </authorList>
    </citation>
    <scope>NUCLEOTIDE SEQUENCE [LARGE SCALE GENOMIC DNA]</scope>
    <source>
        <strain evidence="2 3">NRRL 2496</strain>
    </source>
</reference>
<sequence length="51" mass="5745">MSPTLSLFCSFHLFFLIFLFINTYIYIASRINQSTVNILDSIVHAVSASST</sequence>
<dbReference type="AlphaFoldDB" id="A0A1X2H0N4"/>
<keyword evidence="1" id="KW-1133">Transmembrane helix</keyword>
<dbReference type="Proteomes" id="UP000242180">
    <property type="component" value="Unassembled WGS sequence"/>
</dbReference>
<accession>A0A1X2H0N4</accession>
<keyword evidence="1" id="KW-0472">Membrane</keyword>
<dbReference type="InParanoid" id="A0A1X2H0N4"/>
<feature type="transmembrane region" description="Helical" evidence="1">
    <location>
        <begin position="7"/>
        <end position="27"/>
    </location>
</feature>
<name>A0A1X2H0N4_SYNRA</name>
<dbReference type="EMBL" id="MCGN01000011">
    <property type="protein sequence ID" value="ORY90978.1"/>
    <property type="molecule type" value="Genomic_DNA"/>
</dbReference>
<proteinExistence type="predicted"/>